<dbReference type="RefSeq" id="WP_161384905.1">
    <property type="nucleotide sequence ID" value="NZ_ARXX01000001.1"/>
</dbReference>
<reference evidence="1 2" key="1">
    <citation type="submission" date="2012-09" db="EMBL/GenBank/DDBJ databases">
        <title>Genome Sequence of alkane-degrading Bacterium Alcanivorax sp. 521-1.</title>
        <authorList>
            <person name="Lai Q."/>
            <person name="Shao Z."/>
        </authorList>
    </citation>
    <scope>NUCLEOTIDE SEQUENCE [LARGE SCALE GENOMIC DNA]</scope>
    <source>
        <strain evidence="1 2">521-1</strain>
    </source>
</reference>
<evidence type="ECO:0008006" key="3">
    <source>
        <dbReference type="Google" id="ProtNLM"/>
    </source>
</evidence>
<evidence type="ECO:0000313" key="1">
    <source>
        <dbReference type="EMBL" id="MBF5054767.1"/>
    </source>
</evidence>
<organism evidence="1 2">
    <name type="scientific">Alloalcanivorax profundimaris</name>
    <dbReference type="NCBI Taxonomy" id="2735259"/>
    <lineage>
        <taxon>Bacteria</taxon>
        <taxon>Pseudomonadati</taxon>
        <taxon>Pseudomonadota</taxon>
        <taxon>Gammaproteobacteria</taxon>
        <taxon>Oceanospirillales</taxon>
        <taxon>Alcanivoracaceae</taxon>
        <taxon>Alloalcanivorax</taxon>
    </lineage>
</organism>
<evidence type="ECO:0000313" key="2">
    <source>
        <dbReference type="Proteomes" id="UP000662703"/>
    </source>
</evidence>
<accession>A0ABS0AKW7</accession>
<keyword evidence="2" id="KW-1185">Reference proteome</keyword>
<dbReference type="Proteomes" id="UP000662703">
    <property type="component" value="Unassembled WGS sequence"/>
</dbReference>
<dbReference type="EMBL" id="ARXX01000001">
    <property type="protein sequence ID" value="MBF5054767.1"/>
    <property type="molecule type" value="Genomic_DNA"/>
</dbReference>
<protein>
    <recommendedName>
        <fullName evidence="3">ATPase</fullName>
    </recommendedName>
</protein>
<proteinExistence type="predicted"/>
<dbReference type="SUPFAM" id="SSF47240">
    <property type="entry name" value="Ferritin-like"/>
    <property type="match status" value="1"/>
</dbReference>
<gene>
    <name evidence="1" type="ORF">Y5W_00061</name>
</gene>
<comment type="caution">
    <text evidence="1">The sequence shown here is derived from an EMBL/GenBank/DDBJ whole genome shotgun (WGS) entry which is preliminary data.</text>
</comment>
<dbReference type="InterPro" id="IPR009078">
    <property type="entry name" value="Ferritin-like_SF"/>
</dbReference>
<name>A0ABS0AKW7_9GAMM</name>
<sequence>MKVETFSDVLDWTRAVHRNLADCAAHCGAGSRHEKVRMLLDYVHEHETRLNRILESSQKDADPAALNSWAYEFFEKAPVRPHEACAADFKDKDTGEIINAVLAQHNKIIEFYRYMASRAEVPSTQALMTNLLELEQNEARRMARDAGELDDL</sequence>